<gene>
    <name evidence="2" type="ORF">BC349_14430</name>
</gene>
<evidence type="ECO:0000313" key="2">
    <source>
        <dbReference type="EMBL" id="MBC6492255.1"/>
    </source>
</evidence>
<dbReference type="EMBL" id="MBUA01000027">
    <property type="protein sequence ID" value="MBC6492255.1"/>
    <property type="molecule type" value="Genomic_DNA"/>
</dbReference>
<dbReference type="Gene3D" id="3.40.220.10">
    <property type="entry name" value="Leucine Aminopeptidase, subunit E, domain 1"/>
    <property type="match status" value="1"/>
</dbReference>
<dbReference type="RefSeq" id="WP_187257566.1">
    <property type="nucleotide sequence ID" value="NZ_JBHULF010000006.1"/>
</dbReference>
<dbReference type="CDD" id="cd02908">
    <property type="entry name" value="Macro_OAADPr_deacetylase"/>
    <property type="match status" value="1"/>
</dbReference>
<reference evidence="2 3" key="1">
    <citation type="submission" date="2016-07" db="EMBL/GenBank/DDBJ databases">
        <title>Genome analysis of Flavihumibacter stibioxidans YS-17.</title>
        <authorList>
            <person name="Shi K."/>
            <person name="Han Y."/>
            <person name="Wang G."/>
        </authorList>
    </citation>
    <scope>NUCLEOTIDE SEQUENCE [LARGE SCALE GENOMIC DNA]</scope>
    <source>
        <strain evidence="2 3">YS-17</strain>
    </source>
</reference>
<dbReference type="SMART" id="SM00506">
    <property type="entry name" value="A1pp"/>
    <property type="match status" value="1"/>
</dbReference>
<dbReference type="SUPFAM" id="SSF52949">
    <property type="entry name" value="Macro domain-like"/>
    <property type="match status" value="1"/>
</dbReference>
<name>A0ABR7MB65_9BACT</name>
<feature type="domain" description="Macro" evidence="1">
    <location>
        <begin position="1"/>
        <end position="176"/>
    </location>
</feature>
<dbReference type="NCBIfam" id="NF001664">
    <property type="entry name" value="PRK00431.1-6"/>
    <property type="match status" value="1"/>
</dbReference>
<dbReference type="PROSITE" id="PS51154">
    <property type="entry name" value="MACRO"/>
    <property type="match status" value="1"/>
</dbReference>
<evidence type="ECO:0000313" key="3">
    <source>
        <dbReference type="Proteomes" id="UP000765802"/>
    </source>
</evidence>
<dbReference type="InterPro" id="IPR043472">
    <property type="entry name" value="Macro_dom-like"/>
</dbReference>
<dbReference type="Pfam" id="PF01661">
    <property type="entry name" value="Macro"/>
    <property type="match status" value="1"/>
</dbReference>
<comment type="caution">
    <text evidence="2">The sequence shown here is derived from an EMBL/GenBank/DDBJ whole genome shotgun (WGS) entry which is preliminary data.</text>
</comment>
<organism evidence="2 3">
    <name type="scientific">Flavihumibacter stibioxidans</name>
    <dbReference type="NCBI Taxonomy" id="1834163"/>
    <lineage>
        <taxon>Bacteria</taxon>
        <taxon>Pseudomonadati</taxon>
        <taxon>Bacteroidota</taxon>
        <taxon>Chitinophagia</taxon>
        <taxon>Chitinophagales</taxon>
        <taxon>Chitinophagaceae</taxon>
        <taxon>Flavihumibacter</taxon>
    </lineage>
</organism>
<dbReference type="PANTHER" id="PTHR11106:SF27">
    <property type="entry name" value="MACRO DOMAIN-CONTAINING PROTEIN"/>
    <property type="match status" value="1"/>
</dbReference>
<dbReference type="PANTHER" id="PTHR11106">
    <property type="entry name" value="GANGLIOSIDE INDUCED DIFFERENTIATION ASSOCIATED PROTEIN 2-RELATED"/>
    <property type="match status" value="1"/>
</dbReference>
<keyword evidence="3" id="KW-1185">Reference proteome</keyword>
<dbReference type="Proteomes" id="UP000765802">
    <property type="component" value="Unassembled WGS sequence"/>
</dbReference>
<accession>A0ABR7MB65</accession>
<protein>
    <submittedName>
        <fullName evidence="2">O-acetyl-ADP-ribose deacetylase</fullName>
    </submittedName>
</protein>
<proteinExistence type="predicted"/>
<sequence length="176" mass="18777">MKGIIARIEVQQGDITRVVTDCIVNAANSSLLGGGGVDGAIHRAGGPAILEDCRRIVARQGGCKTGEAVITTGGNLPARYVIHTVGPVWNGGTHGEPEKLANCYRNSLKLAVGNHCRSIAFPGISTGVYGYPKEEAAAIAVKTVVDFLTGNDSIDKVVFVCFDVEYYRYIRRELNL</sequence>
<evidence type="ECO:0000259" key="1">
    <source>
        <dbReference type="PROSITE" id="PS51154"/>
    </source>
</evidence>
<dbReference type="InterPro" id="IPR002589">
    <property type="entry name" value="Macro_dom"/>
</dbReference>